<dbReference type="PANTHER" id="PTHR24349">
    <property type="entry name" value="SERINE/THREONINE-PROTEIN KINASE"/>
    <property type="match status" value="1"/>
</dbReference>
<comment type="caution">
    <text evidence="10">The sequence shown here is derived from an EMBL/GenBank/DDBJ whole genome shotgun (WGS) entry which is preliminary data.</text>
</comment>
<keyword evidence="4" id="KW-0808">Transferase</keyword>
<evidence type="ECO:0000313" key="11">
    <source>
        <dbReference type="Proteomes" id="UP001497480"/>
    </source>
</evidence>
<dbReference type="FunFam" id="1.10.510.10:FF:000571">
    <property type="entry name" value="Maternal embryonic leucine zipper kinase"/>
    <property type="match status" value="1"/>
</dbReference>
<gene>
    <name evidence="10" type="ORF">LLUT_LOCUS9880</name>
</gene>
<evidence type="ECO:0000256" key="6">
    <source>
        <dbReference type="ARBA" id="ARBA00022777"/>
    </source>
</evidence>
<evidence type="ECO:0000259" key="9">
    <source>
        <dbReference type="PROSITE" id="PS50011"/>
    </source>
</evidence>
<evidence type="ECO:0000256" key="2">
    <source>
        <dbReference type="ARBA" id="ARBA00006234"/>
    </source>
</evidence>
<dbReference type="GO" id="GO:0004674">
    <property type="term" value="F:protein serine/threonine kinase activity"/>
    <property type="evidence" value="ECO:0007669"/>
    <property type="project" value="UniProtKB-KW"/>
</dbReference>
<keyword evidence="5" id="KW-0547">Nucleotide-binding</keyword>
<evidence type="ECO:0000256" key="1">
    <source>
        <dbReference type="ARBA" id="ARBA00005354"/>
    </source>
</evidence>
<dbReference type="GO" id="GO:0005524">
    <property type="term" value="F:ATP binding"/>
    <property type="evidence" value="ECO:0007669"/>
    <property type="project" value="UniProtKB-KW"/>
</dbReference>
<accession>A0AAV1WHI4</accession>
<dbReference type="PROSITE" id="PS50011">
    <property type="entry name" value="PROTEIN_KINASE_DOM"/>
    <property type="match status" value="1"/>
</dbReference>
<comment type="similarity">
    <text evidence="2">Belongs to the protein kinase superfamily. CAMK Ser/Thr protein kinase family. SNF1 subfamily.</text>
</comment>
<feature type="domain" description="Protein kinase" evidence="9">
    <location>
        <begin position="9"/>
        <end position="265"/>
    </location>
</feature>
<keyword evidence="3" id="KW-0723">Serine/threonine-protein kinase</keyword>
<evidence type="ECO:0000256" key="3">
    <source>
        <dbReference type="ARBA" id="ARBA00022527"/>
    </source>
</evidence>
<dbReference type="AlphaFoldDB" id="A0AAV1WHI4"/>
<dbReference type="Proteomes" id="UP001497480">
    <property type="component" value="Unassembled WGS sequence"/>
</dbReference>
<evidence type="ECO:0000256" key="8">
    <source>
        <dbReference type="ARBA" id="ARBA00058225"/>
    </source>
</evidence>
<reference evidence="10 11" key="1">
    <citation type="submission" date="2024-03" db="EMBL/GenBank/DDBJ databases">
        <authorList>
            <person name="Martinez-Hernandez J."/>
        </authorList>
    </citation>
    <scope>NUCLEOTIDE SEQUENCE [LARGE SCALE GENOMIC DNA]</scope>
</reference>
<name>A0AAV1WHI4_LUPLU</name>
<dbReference type="Gene3D" id="1.10.510.10">
    <property type="entry name" value="Transferase(Phosphotransferase) domain 1"/>
    <property type="match status" value="1"/>
</dbReference>
<evidence type="ECO:0000256" key="7">
    <source>
        <dbReference type="ARBA" id="ARBA00022840"/>
    </source>
</evidence>
<dbReference type="InterPro" id="IPR008271">
    <property type="entry name" value="Ser/Thr_kinase_AS"/>
</dbReference>
<organism evidence="10 11">
    <name type="scientific">Lupinus luteus</name>
    <name type="common">European yellow lupine</name>
    <dbReference type="NCBI Taxonomy" id="3873"/>
    <lineage>
        <taxon>Eukaryota</taxon>
        <taxon>Viridiplantae</taxon>
        <taxon>Streptophyta</taxon>
        <taxon>Embryophyta</taxon>
        <taxon>Tracheophyta</taxon>
        <taxon>Spermatophyta</taxon>
        <taxon>Magnoliopsida</taxon>
        <taxon>eudicotyledons</taxon>
        <taxon>Gunneridae</taxon>
        <taxon>Pentapetalae</taxon>
        <taxon>rosids</taxon>
        <taxon>fabids</taxon>
        <taxon>Fabales</taxon>
        <taxon>Fabaceae</taxon>
        <taxon>Papilionoideae</taxon>
        <taxon>50 kb inversion clade</taxon>
        <taxon>genistoids sensu lato</taxon>
        <taxon>core genistoids</taxon>
        <taxon>Genisteae</taxon>
        <taxon>Lupinus</taxon>
    </lineage>
</organism>
<dbReference type="InterPro" id="IPR011009">
    <property type="entry name" value="Kinase-like_dom_sf"/>
</dbReference>
<evidence type="ECO:0000256" key="4">
    <source>
        <dbReference type="ARBA" id="ARBA00022679"/>
    </source>
</evidence>
<dbReference type="SMART" id="SM00220">
    <property type="entry name" value="S_TKc"/>
    <property type="match status" value="1"/>
</dbReference>
<dbReference type="Gene3D" id="3.30.200.20">
    <property type="entry name" value="Phosphorylase Kinase, domain 1"/>
    <property type="match status" value="1"/>
</dbReference>
<evidence type="ECO:0000256" key="5">
    <source>
        <dbReference type="ARBA" id="ARBA00022741"/>
    </source>
</evidence>
<keyword evidence="6" id="KW-0418">Kinase</keyword>
<comment type="function">
    <text evidence="8">CIPK serine-threonine protein kinases interact with CBL proteins. Binding of a CBL protein to the regulatory NAF domain of CIPK protein lead to the activation of the kinase in a calcium-dependent manner.</text>
</comment>
<sequence>MCDALKNSYELFEEIGRGKFGTVFRCYNPTTNKSHAAKIIHKHLLVDSTDRMCLENESKIMTYLSPHPNILQISDVFEDNESLSIVTELCQPNFTLLDRITNHPLSELEAASMMENLLEAVSYCHKLGIAHRDIKPENILFDSWGNLKVCDFGSAEWFGDGRNMNGIVGTPYYVAPEVLLGREYNEKVDVWSSGVIMYIMLSGIPPFYGDSAAQIFEAVTRGNLRFPTKIFKNVSPSAKDLMRKMISRDPSRRISAEQALRHPWILSGGLTSDLA</sequence>
<proteinExistence type="inferred from homology"/>
<dbReference type="InterPro" id="IPR000719">
    <property type="entry name" value="Prot_kinase_dom"/>
</dbReference>
<dbReference type="EMBL" id="CAXHTB010000006">
    <property type="protein sequence ID" value="CAL0308820.1"/>
    <property type="molecule type" value="Genomic_DNA"/>
</dbReference>
<dbReference type="SUPFAM" id="SSF56112">
    <property type="entry name" value="Protein kinase-like (PK-like)"/>
    <property type="match status" value="1"/>
</dbReference>
<evidence type="ECO:0000313" key="10">
    <source>
        <dbReference type="EMBL" id="CAL0308820.1"/>
    </source>
</evidence>
<dbReference type="InterPro" id="IPR050205">
    <property type="entry name" value="CDPK_Ser/Thr_kinases"/>
</dbReference>
<keyword evidence="11" id="KW-1185">Reference proteome</keyword>
<dbReference type="PROSITE" id="PS00108">
    <property type="entry name" value="PROTEIN_KINASE_ST"/>
    <property type="match status" value="1"/>
</dbReference>
<dbReference type="CDD" id="cd05117">
    <property type="entry name" value="STKc_CAMK"/>
    <property type="match status" value="1"/>
</dbReference>
<keyword evidence="7" id="KW-0067">ATP-binding</keyword>
<comment type="similarity">
    <text evidence="1">Belongs to the protein kinase superfamily. CAMK Ser/Thr protein kinase family. CaMK subfamily.</text>
</comment>
<dbReference type="Pfam" id="PF00069">
    <property type="entry name" value="Pkinase"/>
    <property type="match status" value="1"/>
</dbReference>
<protein>
    <recommendedName>
        <fullName evidence="9">Protein kinase domain-containing protein</fullName>
    </recommendedName>
</protein>